<dbReference type="EMBL" id="CADEPI010000010">
    <property type="protein sequence ID" value="CAB3362920.1"/>
    <property type="molecule type" value="Genomic_DNA"/>
</dbReference>
<dbReference type="Pfam" id="PF24079">
    <property type="entry name" value="UBR4"/>
    <property type="match status" value="1"/>
</dbReference>
<dbReference type="InterPro" id="IPR003126">
    <property type="entry name" value="Znf_UBR"/>
</dbReference>
<feature type="region of interest" description="UBR4 E3 catalytic module" evidence="7">
    <location>
        <begin position="4453"/>
        <end position="4925"/>
    </location>
</feature>
<dbReference type="CDD" id="cd19680">
    <property type="entry name" value="UBR-box_UBR4"/>
    <property type="match status" value="1"/>
</dbReference>
<evidence type="ECO:0000313" key="11">
    <source>
        <dbReference type="Proteomes" id="UP000494165"/>
    </source>
</evidence>
<evidence type="ECO:0000256" key="6">
    <source>
        <dbReference type="PROSITE-ProRule" id="PRU00508"/>
    </source>
</evidence>
<evidence type="ECO:0000259" key="9">
    <source>
        <dbReference type="PROSITE" id="PS51157"/>
    </source>
</evidence>
<feature type="region of interest" description="Disordered" evidence="8">
    <location>
        <begin position="2712"/>
        <end position="2764"/>
    </location>
</feature>
<name>A0A8S1C1N9_9INSE</name>
<feature type="region of interest" description="Disordered" evidence="8">
    <location>
        <begin position="529"/>
        <end position="565"/>
    </location>
</feature>
<evidence type="ECO:0000256" key="4">
    <source>
        <dbReference type="ARBA" id="ARBA00022833"/>
    </source>
</evidence>
<dbReference type="Pfam" id="PF02207">
    <property type="entry name" value="zf-UBR"/>
    <property type="match status" value="1"/>
</dbReference>
<dbReference type="PROSITE" id="PS52043">
    <property type="entry name" value="UBR4_E3"/>
    <property type="match status" value="1"/>
</dbReference>
<proteinExistence type="inferred from homology"/>
<feature type="compositionally biased region" description="Polar residues" evidence="8">
    <location>
        <begin position="1660"/>
        <end position="1672"/>
    </location>
</feature>
<dbReference type="Pfam" id="PF19423">
    <property type="entry name" value="E3_UBR4_N"/>
    <property type="match status" value="1"/>
</dbReference>
<feature type="zinc finger region" description="UBR-type" evidence="6">
    <location>
        <begin position="1574"/>
        <end position="1647"/>
    </location>
</feature>
<feature type="compositionally biased region" description="Basic and acidic residues" evidence="8">
    <location>
        <begin position="149"/>
        <end position="160"/>
    </location>
</feature>
<dbReference type="PANTHER" id="PTHR21725">
    <property type="entry name" value="E3 UBIQUITIN-PROTEIN LIGASE UBR4"/>
    <property type="match status" value="1"/>
</dbReference>
<feature type="region of interest" description="Disordered" evidence="8">
    <location>
        <begin position="2586"/>
        <end position="2607"/>
    </location>
</feature>
<dbReference type="InterPro" id="IPR025704">
    <property type="entry name" value="E3_Ub_ligase_UBR4_C"/>
</dbReference>
<keyword evidence="3 7" id="KW-0863">Zinc-finger</keyword>
<feature type="region of interest" description="Disordered" evidence="8">
    <location>
        <begin position="1373"/>
        <end position="1395"/>
    </location>
</feature>
<evidence type="ECO:0000256" key="5">
    <source>
        <dbReference type="ARBA" id="ARBA00022860"/>
    </source>
</evidence>
<feature type="region of interest" description="Disordered" evidence="8">
    <location>
        <begin position="2334"/>
        <end position="2361"/>
    </location>
</feature>
<keyword evidence="2" id="KW-0479">Metal-binding</keyword>
<keyword evidence="5" id="KW-0112">Calmodulin-binding</keyword>
<feature type="compositionally biased region" description="Polar residues" evidence="8">
    <location>
        <begin position="2739"/>
        <end position="2752"/>
    </location>
</feature>
<evidence type="ECO:0000256" key="3">
    <source>
        <dbReference type="ARBA" id="ARBA00022771"/>
    </source>
</evidence>
<dbReference type="GO" id="GO:0008270">
    <property type="term" value="F:zinc ion binding"/>
    <property type="evidence" value="ECO:0007669"/>
    <property type="project" value="UniProtKB-KW"/>
</dbReference>
<keyword evidence="4" id="KW-0862">Zinc</keyword>
<feature type="region of interest" description="Disordered" evidence="8">
    <location>
        <begin position="1646"/>
        <end position="1687"/>
    </location>
</feature>
<comment type="similarity">
    <text evidence="1 7">Belongs to the UBR4 family.</text>
</comment>
<feature type="compositionally biased region" description="Basic and acidic residues" evidence="8">
    <location>
        <begin position="1675"/>
        <end position="1685"/>
    </location>
</feature>
<dbReference type="Proteomes" id="UP000494165">
    <property type="component" value="Unassembled WGS sequence"/>
</dbReference>
<accession>A0A8S1C1N9</accession>
<evidence type="ECO:0000256" key="7">
    <source>
        <dbReference type="PROSITE-ProRule" id="PRU01388"/>
    </source>
</evidence>
<dbReference type="SMART" id="SM00396">
    <property type="entry name" value="ZnF_UBR1"/>
    <property type="match status" value="1"/>
</dbReference>
<dbReference type="InterPro" id="IPR047509">
    <property type="entry name" value="UBR4-like_UBR-box"/>
</dbReference>
<feature type="compositionally biased region" description="Low complexity" evidence="8">
    <location>
        <begin position="2342"/>
        <end position="2357"/>
    </location>
</feature>
<dbReference type="PANTHER" id="PTHR21725:SF1">
    <property type="entry name" value="E3 UBIQUITIN-PROTEIN LIGASE UBR4"/>
    <property type="match status" value="1"/>
</dbReference>
<feature type="domain" description="UBR-type" evidence="9">
    <location>
        <begin position="1574"/>
        <end position="1647"/>
    </location>
</feature>
<dbReference type="GO" id="GO:0005516">
    <property type="term" value="F:calmodulin binding"/>
    <property type="evidence" value="ECO:0007669"/>
    <property type="project" value="UniProtKB-KW"/>
</dbReference>
<comment type="caution">
    <text evidence="10">The sequence shown here is derived from an EMBL/GenBank/DDBJ whole genome shotgun (WGS) entry which is preliminary data.</text>
</comment>
<organism evidence="10 11">
    <name type="scientific">Cloeon dipterum</name>
    <dbReference type="NCBI Taxonomy" id="197152"/>
    <lineage>
        <taxon>Eukaryota</taxon>
        <taxon>Metazoa</taxon>
        <taxon>Ecdysozoa</taxon>
        <taxon>Arthropoda</taxon>
        <taxon>Hexapoda</taxon>
        <taxon>Insecta</taxon>
        <taxon>Pterygota</taxon>
        <taxon>Palaeoptera</taxon>
        <taxon>Ephemeroptera</taxon>
        <taxon>Pisciforma</taxon>
        <taxon>Baetidae</taxon>
        <taxon>Cloeon</taxon>
    </lineage>
</organism>
<evidence type="ECO:0000256" key="8">
    <source>
        <dbReference type="SAM" id="MobiDB-lite"/>
    </source>
</evidence>
<protein>
    <recommendedName>
        <fullName evidence="9">UBR-type domain-containing protein</fullName>
    </recommendedName>
</protein>
<evidence type="ECO:0000256" key="2">
    <source>
        <dbReference type="ARBA" id="ARBA00022723"/>
    </source>
</evidence>
<dbReference type="InterPro" id="IPR045841">
    <property type="entry name" value="E3_UBR4_N"/>
</dbReference>
<dbReference type="Pfam" id="PF13764">
    <property type="entry name" value="E3_UbLigase_R4"/>
    <property type="match status" value="1"/>
</dbReference>
<gene>
    <name evidence="10" type="ORF">CLODIP_2_CD15455</name>
</gene>
<dbReference type="SUPFAM" id="SSF48371">
    <property type="entry name" value="ARM repeat"/>
    <property type="match status" value="1"/>
</dbReference>
<dbReference type="PROSITE" id="PS51157">
    <property type="entry name" value="ZF_UBR"/>
    <property type="match status" value="1"/>
</dbReference>
<sequence length="4927" mass="542965">MAASSSGVEWTSIIKPILAASYGSLSKLDVANFVKGIIRSESDFEKRDVEFEPFFTAFSILAAEYLSSGADCLEKSQVSCVSHASKVLLRFLVERLSQSEADDSQLSRLLLLAVQGLCQGKSTLQVADRLALTADMKVARLPGPSKTASQEKEAEPLKRPRSDLTAAILEQLTTPLSPLNVADSPEAAKEAAETEAHGQFVRRNVASLKALNASDRILDVCLGLKSLKLYLSGDEKASTTADALHVKQQSATLLAEVSLVHTALGLPILEPLNAEKLEKLAKISLGCLQVAVACASSAVLLNANQATVKNKEEELDAAMVGVVEKSIEVADMVAAALTASKHVEKGTLLNVETTWAVTLVQGLWQQVSATYEHRQQEKGKSPSRAVSGRVNLQKVQQGFSVLSVALAGQALKLCTHILTDLDEDDKECTDIPTIAPENLSTKYSAAERVAYLLNAAPLLQLLHYLAIISYRKAYTLKKALKPTNEEDTVSFSDSTIYNGDDFSFSEDSSEDEDSEPILGQWLEKTLAPKMTSEGSEAEGDLDESKSGQQTAISSSSGLQSSVVPEKGEPHGYIQLASEVFNFLTSNLVCSPSELIRSNVAANYCEQHTVILAAIIRDLDRETARTKTGSIPAYFGASLGALYFKFSHCLTLYTHNLLATSILPETLQISLLSHLGVNPTPQEQPWPLQVYPRALAVLSQYIVMKKQPEQETLILRIWSRLVNTLLECVTSPAEPVDSENEDLNVEHAQLLLFFFHYLSLLQKKSVLLQVSAGLIKCGELIAERVSTLRESQLLHTARLIHLFEHLMRHLYEAPAVLLEQIRWNLFSATGLLPADKGSKIASRMFCPSQDVVDNMTKGAGQEDSGMRPRYYSLTSLEMNHEECPKLDGLACNFVLATPEKLKYPSLIDALIHLLGVLHKCDSSWCRKGQSPSLLCTVQYLFCSAWRMLLLLPPSAPFVSQLGVGADPTDVPLLLYTLVWGPRTGCSVFSSYIKDNLIKQGMVPNADTLLKTVSSTQTSLHYTATVARSVLGAFRSKYLQASNSPSLDLSDVIAVDVVLAKLLGHLHDTKQQAAVETAISLLPDLLAVLAHVSGAVRKGLLAYVEDSNEWLLDVLAIASSQNTHTANLTLGLRTLLPASVRSALDRWNSSKATYVPGSAYASDQLPGESHLLSVLNNHVSKLYRCDSCLTNESLKHLAHALVSFSSDLATKLGPVDLALRQQIVAALLPVSQDACAEYLFELLSGALLEASNDDQQRQVFCTLLAHCYRLLLAEGVDERVHSECLKIMEALLEQGAPALLTFFTDADLTRVLLARQTTNRRFFNQLFAAADKNPGGPLEALCVATVSKLSGVERKELSEWLRHLLLGQLCLDSPEVPSDEIPEPAESSSKKTAGPEQVENQQLLRYLVSYIVKEGPASEALSRTILEALIPIGSRLLTLDMPGTGFSDVMQIMVTLANSGSRRGHIHLFCAATLWLEQCKEFIVDRETLKKIEKDQSLTGKTRDIVEAAGQLLNYVADIIGALGISQNNSLIGERAQSPWDSSDLSPPDTLDCEWMEEWMGGDDEDSTGEDSDEDSLCNKLCTFTLTQKEFMNQHWYHCHTCKMVDGVGVCSVCARVCHKTHDVTYAKYGNFFCDCGAKDDNSCLALAKRSPEPQPAPPFSADSSQPRRATSSPVPERSERAKDDKARHRSALSQQLEACAETLMHHAAGSPMVGSLLEMLCLLVGAVRAACERNSSVGCHARAQQALLRLHTHPKTFETCDQLMVPTLGSQEGAFENVRSNYPGDQGQTIRQLLSAHMIRRVAMCCLSSPHGRRQHLAVSHEKGKITVLQLSALLKQADSSKRKLTLTRLASAPVPFTVLSITGNPCNEDFLAVCGLKDCHVLTFSGSGTVSQHLVLHPHLETGNYIIKAVWLPGSQTQLALITADFVKVYDLAKDVLSPQFYFLVPSGKIRDATFVFAEDSEPALLLMSSAGYIYSQTMGPDSSAEHGPFYVTNTLEVNHPDVKDANGLIAGGGVSVYYSHTLQLLFFSYNQGKSFLAPLSKDLHLGAVFQIQLAKAGKGSQTQAAQPLCQWSEVPNHPGLVCSVLQSSNNPVILMLRPDTVLVQEIKVVPAKAKIMDMVAIRHAASGSELRTTLILLCEDGSLRIYMAGQEHTSFWLSVQPSNRSSKRRKATAIKTTSKVSKPSAAPAFPVDFFEHCQLMSEVEYGGNDVLETYNTEQIKNRLAKQGQYIANNRPAGFTVEITNSDPSMVITGIRIQVGSQDPLRSPTFVEVQGRSIQLNVTGSRWFDFPLTREESLQADRKLSVTFGPSQDPEYATMLDSMLVYGKTKDSFGWPEENEESGSSSGTAAAGTGDTENSSALEQMTSLEKVVSGVLEVLDCSFTLFGCLEEKQVQQKLVTIDLATKMLTLPTSNNIQTHSKSLLAALHASRGSYYDYKDRAILEHLVAVLDELSAISESRDLDAETFYRVVLMARSIAAARPQNLHKMAEVLYQNRPRPFVAHLLDIFWRLHAARPVNSALAPVCVPGLRHIETTVHALVEIVHAFAVCDIEQVPLAAQHYLQLLLCPDSQVSFSSKQALIRVLRPRQRSRRRAASLPPPSPPVTDVDTTEPIRMLGEEAAAVPPPAQAPANHIAALLNAGGGFPPLLDIPPEAMDETMMELAIALSLQEDGDPMANLLSVQQNLQQGMQNLEAQQAAQQALQNLQVLAGQAGPSQAPEAGHLSDTTASAPCSDDEGSNAATDGSTLRTSPAEQGGSESGGSGAESFEMYAVGRVDESSKSLSSQKEIQPVAEQQQQQAAEARSLLVERLLLEKLLDFLPKLREVGGVQAIPLLQVILILTSDLDGDDLRDRHCLEALLVALINELGIKRPVDAATASECKRSPLVEVHLVMMRFLSVLMSRAKTASKAATASDAFVSQTTATSLVDSRAIDYCLSLLQGLLVYWKGQESGQTTSASGLLKSQPVAVPPDMSPFFLKQYVKGLGGDVFESYPQLLTEMALRLPYQVLKHSDCAAALFGQQWRQILCDYMMTAQAPFVRRQVRKLLMFLCGSKDKYRQSRDLHSLEFHMGRATDLAADALAYDQLVQLMEHLKACLEVATSRPNNWQNFCLSSEPLIPFLFRASCTLDEGVCPTVLQLLQHAICRPRERERSVESDDDRPDCSLLVGYVNKNVASEVMGHFIKTFLLETNAASVRWQAHELVLSLFEHSSDAEQQHLLSLLWSFWPSLKTYGKKASQFVDLLGYFSKQTADKNGKLQEMVNFAVEALKAQNQVLAQHPNTSIYSKLGQFIELDGYFFESRPCLVCNSPEVPLSSIKLSAVKVDSKFTTTTQIVKLVGSHSISRITLRIGDIKRAKMVRNINIYYNNRTVQAVVELKNKMSMWHKAKRVTLTSGQAEVKVDFPLPIVACNLMIEYGDFYENIQASSETLQCPRCGVSVPSNPGVCGNCGENVFQCHKCRAINYDEKDPFLCHACGFCKYAKFEYTLVARACCAVDPIENDDDRRKTLAAIASMQERADRVYKQLMAIRPTVENILHNVEEGHVSSLDDTPSSGSASSGTSNTHVKHKIQLLAQRYCTDCKGSFEELGKISQKVLACREEILAYDRKQRESAPRSNAGRSLSHSCKGCYGCASATMEHCLTLLKALASIPGPKEQLRRSGLVSELVERNLHRRSASVQQQVRQLLCLLARDQPETTAELCQLLTDRISLALSAPSSGQLSVQPEMSLLSSLICTEDSCWEEKLRCVVRLYLAAVQQASPPVTEAVLLPCLHILLGLMNPPKPSTQSHKDKSVLQLSGIAPAQESSLSLDAWLNGDARHSFAKWRSWHLQRKEPISREEARTTYLEYKYLRRWRASAGHHVPRLRFSQTSWLRHVLFNQGSRVARQAACKMLETFFACQVPQRKQELLNLLTEFLDDLGSAGETAAEFLALYRTLIQADCWKRYLALRGTLVRLADLISREISQLSRQEESSLDLAEGFALKSLTELLSCFLEHDAIKRLYKGRLVGAVLNGYLALRRLAVQRTRLIDETQDKLFELLEEMTSGTEAETNDFMRICLDAVERCEADDDLTPVFILERLCSIISPEENDVGDFLLTLDKDPQQEDFLQGRMLGNPYQSSEPGLGPLMRDVKNKICQDCELVALLEDDNGMELLVNNKIISLDLPVREVYKKIWLTEGDGEAMRVVYRMRGLLGDATEEFVETLDNKTKQQVDNEQVYKMANVMSESGGIQVLLKRLLCVNNVVRSKPLLQVLLKLFLLCTKVRSNQELLATPSVGAIEAFLATAEKCLTAGKAVEPRTTEQILNIMETILTLAATKPLDHFLQLTRSAKGAEHVKDLLQFASGEVSPQLLQHLAKVAGALSYGDPARMTVLTNYLAPALDFEKYDLSRLPDEEQKMEFLCLLASGMDHNAAGSTLKDHLNQLGVVRKAVDYIAAHAPPASPLMLVPGTDAWKDFISRPALKAILRVLAGLATEHEPTQLEVSTPECIAVLHRLEQVSSEERVGSLSENLLEALGTNEAVKERIEKVRHHTRAEKKRLAMAMREKQLGALGMHTNEKGQVTASSSLLSQMDELGEETGLVCVICREGYRCQPSKVLGIYTYTKRCALEEEERKQRRSLGYSTVSHFNVVHIDCHMAAVRQARTRDEWESAALQNANTRCNGLLPLWGPVVPESAFASCLARHNTYLQECTGHRDISYSSTVHDLKLLLLKFAYERSFNEDTGGGGPESNMHLLPYLVHMALYVLNTTRSASREEKSLSAFLAASQDTWVVNSFVPDGPLYWCVMSVLLRSFKKWEQEDGVAHLKRLLILAQTRHVEKSNTQQVKATKLSDSSVKEYAVYKPYLLYYALVDGLYKYCFKKVTCGSEEQWPNALAEYIRHNDENLVKASNQLLSFYSDELLPCASFDEFCDIVGLLGEINNPESFLSDTLRGVSG</sequence>
<dbReference type="InterPro" id="IPR056530">
    <property type="entry name" value="UBR4-like_dom"/>
</dbReference>
<dbReference type="InterPro" id="IPR045189">
    <property type="entry name" value="UBR4-like"/>
</dbReference>
<keyword evidence="11" id="KW-1185">Reference proteome</keyword>
<feature type="region of interest" description="Disordered" evidence="8">
    <location>
        <begin position="141"/>
        <end position="160"/>
    </location>
</feature>
<dbReference type="InterPro" id="IPR016024">
    <property type="entry name" value="ARM-type_fold"/>
</dbReference>
<dbReference type="OrthoDB" id="30336at2759"/>
<evidence type="ECO:0000313" key="10">
    <source>
        <dbReference type="EMBL" id="CAB3362920.1"/>
    </source>
</evidence>
<reference evidence="10 11" key="1">
    <citation type="submission" date="2020-04" db="EMBL/GenBank/DDBJ databases">
        <authorList>
            <person name="Alioto T."/>
            <person name="Alioto T."/>
            <person name="Gomez Garrido J."/>
        </authorList>
    </citation>
    <scope>NUCLEOTIDE SEQUENCE [LARGE SCALE GENOMIC DNA]</scope>
</reference>
<evidence type="ECO:0000256" key="1">
    <source>
        <dbReference type="ARBA" id="ARBA00009970"/>
    </source>
</evidence>